<dbReference type="Pfam" id="PF02687">
    <property type="entry name" value="FtsX"/>
    <property type="match status" value="1"/>
</dbReference>
<evidence type="ECO:0000256" key="3">
    <source>
        <dbReference type="ARBA" id="ARBA00022692"/>
    </source>
</evidence>
<name>A0A7V8SZ71_9BACT</name>
<dbReference type="GO" id="GO:0005886">
    <property type="term" value="C:plasma membrane"/>
    <property type="evidence" value="ECO:0007669"/>
    <property type="project" value="UniProtKB-SubCell"/>
</dbReference>
<sequence>HRWFSAAVIVTIALGIGLNTMVFTLVNAVLFKPVAVQGGERLVAILNEKHTGRNSETGVSYPDFRDYRTQAASLESLEATTGEEAVLSEQGNPPQAFNMERVTSGLFHMLHTSPALGRSFTASDDRPGAEPVILLGYGIWKDRYAKDPNIAGHVVRLNGKPATIIGVMPEGFKFPSNQDLWTPLVSTADLEKRSERSLSLYGMLKPGVRMSQATAELHAIAERLARQYPDTNKGVDVLVLTFHERFNGGPIRAVFLLMLAAVGFVLLIACANVANMMLSRAMTRRGEISIRAAMGASPWHIVRQLLIESVLLSTIGGVLGLALAALGIHSFDLVTQDVGKPYWIVFRMDYTVFAYFAALCTGSGLLFGLLPALRP</sequence>
<dbReference type="InterPro" id="IPR003838">
    <property type="entry name" value="ABC3_permease_C"/>
</dbReference>
<dbReference type="Proteomes" id="UP000567293">
    <property type="component" value="Unassembled WGS sequence"/>
</dbReference>
<dbReference type="PANTHER" id="PTHR30572:SF4">
    <property type="entry name" value="ABC TRANSPORTER PERMEASE YTRF"/>
    <property type="match status" value="1"/>
</dbReference>
<evidence type="ECO:0000313" key="10">
    <source>
        <dbReference type="EMBL" id="MBA0088155.1"/>
    </source>
</evidence>
<proteinExistence type="inferred from homology"/>
<comment type="caution">
    <text evidence="10">The sequence shown here is derived from an EMBL/GenBank/DDBJ whole genome shotgun (WGS) entry which is preliminary data.</text>
</comment>
<evidence type="ECO:0000256" key="7">
    <source>
        <dbReference type="SAM" id="Phobius"/>
    </source>
</evidence>
<dbReference type="AlphaFoldDB" id="A0A7V8SZ71"/>
<evidence type="ECO:0000313" key="11">
    <source>
        <dbReference type="Proteomes" id="UP000567293"/>
    </source>
</evidence>
<evidence type="ECO:0000256" key="1">
    <source>
        <dbReference type="ARBA" id="ARBA00004651"/>
    </source>
</evidence>
<feature type="domain" description="MacB-like periplasmic core" evidence="9">
    <location>
        <begin position="5"/>
        <end position="219"/>
    </location>
</feature>
<accession>A0A7V8SZ71</accession>
<feature type="transmembrane region" description="Helical" evidence="7">
    <location>
        <begin position="310"/>
        <end position="331"/>
    </location>
</feature>
<dbReference type="InterPro" id="IPR025857">
    <property type="entry name" value="MacB_PCD"/>
</dbReference>
<keyword evidence="11" id="KW-1185">Reference proteome</keyword>
<keyword evidence="3 7" id="KW-0812">Transmembrane</keyword>
<evidence type="ECO:0000256" key="2">
    <source>
        <dbReference type="ARBA" id="ARBA00022475"/>
    </source>
</evidence>
<evidence type="ECO:0000256" key="5">
    <source>
        <dbReference type="ARBA" id="ARBA00023136"/>
    </source>
</evidence>
<dbReference type="EMBL" id="JACDQQ010002368">
    <property type="protein sequence ID" value="MBA0088155.1"/>
    <property type="molecule type" value="Genomic_DNA"/>
</dbReference>
<feature type="transmembrane region" description="Helical" evidence="7">
    <location>
        <begin position="253"/>
        <end position="275"/>
    </location>
</feature>
<keyword evidence="2" id="KW-1003">Cell membrane</keyword>
<feature type="non-terminal residue" evidence="10">
    <location>
        <position position="375"/>
    </location>
</feature>
<evidence type="ECO:0000259" key="8">
    <source>
        <dbReference type="Pfam" id="PF02687"/>
    </source>
</evidence>
<dbReference type="GO" id="GO:0022857">
    <property type="term" value="F:transmembrane transporter activity"/>
    <property type="evidence" value="ECO:0007669"/>
    <property type="project" value="TreeGrafter"/>
</dbReference>
<keyword evidence="4 7" id="KW-1133">Transmembrane helix</keyword>
<dbReference type="PANTHER" id="PTHR30572">
    <property type="entry name" value="MEMBRANE COMPONENT OF TRANSPORTER-RELATED"/>
    <property type="match status" value="1"/>
</dbReference>
<feature type="non-terminal residue" evidence="10">
    <location>
        <position position="1"/>
    </location>
</feature>
<comment type="subcellular location">
    <subcellularLocation>
        <location evidence="1">Cell membrane</location>
        <topology evidence="1">Multi-pass membrane protein</topology>
    </subcellularLocation>
</comment>
<dbReference type="InterPro" id="IPR050250">
    <property type="entry name" value="Macrolide_Exporter_MacB"/>
</dbReference>
<gene>
    <name evidence="10" type="ORF">HRJ53_24485</name>
</gene>
<reference evidence="10" key="1">
    <citation type="submission" date="2020-06" db="EMBL/GenBank/DDBJ databases">
        <title>Legume-microbial interactions unlock mineral nutrients during tropical forest succession.</title>
        <authorList>
            <person name="Epihov D.Z."/>
        </authorList>
    </citation>
    <scope>NUCLEOTIDE SEQUENCE [LARGE SCALE GENOMIC DNA]</scope>
    <source>
        <strain evidence="10">Pan2503</strain>
    </source>
</reference>
<evidence type="ECO:0000259" key="9">
    <source>
        <dbReference type="Pfam" id="PF12704"/>
    </source>
</evidence>
<dbReference type="Pfam" id="PF12704">
    <property type="entry name" value="MacB_PCD"/>
    <property type="match status" value="1"/>
</dbReference>
<evidence type="ECO:0000256" key="6">
    <source>
        <dbReference type="ARBA" id="ARBA00038076"/>
    </source>
</evidence>
<feature type="transmembrane region" description="Helical" evidence="7">
    <location>
        <begin position="351"/>
        <end position="373"/>
    </location>
</feature>
<keyword evidence="5 7" id="KW-0472">Membrane</keyword>
<evidence type="ECO:0000256" key="4">
    <source>
        <dbReference type="ARBA" id="ARBA00022989"/>
    </source>
</evidence>
<organism evidence="10 11">
    <name type="scientific">Candidatus Acidiferrum panamense</name>
    <dbReference type="NCBI Taxonomy" id="2741543"/>
    <lineage>
        <taxon>Bacteria</taxon>
        <taxon>Pseudomonadati</taxon>
        <taxon>Acidobacteriota</taxon>
        <taxon>Terriglobia</taxon>
        <taxon>Candidatus Acidiferrales</taxon>
        <taxon>Candidatus Acidiferrum</taxon>
    </lineage>
</organism>
<protein>
    <submittedName>
        <fullName evidence="10">ABC transporter permease</fullName>
    </submittedName>
</protein>
<feature type="domain" description="ABC3 transporter permease C-terminal" evidence="8">
    <location>
        <begin position="261"/>
        <end position="373"/>
    </location>
</feature>
<comment type="similarity">
    <text evidence="6">Belongs to the ABC-4 integral membrane protein family.</text>
</comment>